<dbReference type="GO" id="GO:0005737">
    <property type="term" value="C:cytoplasm"/>
    <property type="evidence" value="ECO:0007669"/>
    <property type="project" value="UniProtKB-SubCell"/>
</dbReference>
<keyword evidence="4" id="KW-0963">Cytoplasm</keyword>
<dbReference type="KEGG" id="dfa:DFA_05456"/>
<reference evidence="11" key="1">
    <citation type="journal article" date="2011" name="Genome Res.">
        <title>Phylogeny-wide analysis of social amoeba genomes highlights ancient origins for complex intercellular communication.</title>
        <authorList>
            <person name="Heidel A.J."/>
            <person name="Lawal H.M."/>
            <person name="Felder M."/>
            <person name="Schilde C."/>
            <person name="Helps N.R."/>
            <person name="Tunggal B."/>
            <person name="Rivero F."/>
            <person name="John U."/>
            <person name="Schleicher M."/>
            <person name="Eichinger L."/>
            <person name="Platzer M."/>
            <person name="Noegel A.A."/>
            <person name="Schaap P."/>
            <person name="Gloeckner G."/>
        </authorList>
    </citation>
    <scope>NUCLEOTIDE SEQUENCE [LARGE SCALE GENOMIC DNA]</scope>
    <source>
        <strain evidence="11">SH3</strain>
    </source>
</reference>
<keyword evidence="5" id="KW-0808">Transferase</keyword>
<feature type="domain" description="Rho-GAP" evidence="9">
    <location>
        <begin position="482"/>
        <end position="673"/>
    </location>
</feature>
<keyword evidence="11" id="KW-1185">Reference proteome</keyword>
<evidence type="ECO:0000256" key="5">
    <source>
        <dbReference type="ARBA" id="ARBA00022679"/>
    </source>
</evidence>
<dbReference type="InterPro" id="IPR038286">
    <property type="entry name" value="IPK_sf"/>
</dbReference>
<dbReference type="GeneID" id="14875357"/>
<feature type="compositionally biased region" description="Basic and acidic residues" evidence="8">
    <location>
        <begin position="225"/>
        <end position="244"/>
    </location>
</feature>
<keyword evidence="6" id="KW-0418">Kinase</keyword>
<dbReference type="GO" id="GO:0032958">
    <property type="term" value="P:inositol phosphate biosynthetic process"/>
    <property type="evidence" value="ECO:0007669"/>
    <property type="project" value="InterPro"/>
</dbReference>
<keyword evidence="3" id="KW-0343">GTPase activation</keyword>
<dbReference type="Gene3D" id="1.10.555.10">
    <property type="entry name" value="Rho GTPase activation protein"/>
    <property type="match status" value="1"/>
</dbReference>
<evidence type="ECO:0000256" key="2">
    <source>
        <dbReference type="ARBA" id="ARBA00007374"/>
    </source>
</evidence>
<dbReference type="InterPro" id="IPR000198">
    <property type="entry name" value="RhoGAP_dom"/>
</dbReference>
<dbReference type="GO" id="GO:0005096">
    <property type="term" value="F:GTPase activator activity"/>
    <property type="evidence" value="ECO:0007669"/>
    <property type="project" value="UniProtKB-KW"/>
</dbReference>
<dbReference type="Proteomes" id="UP000007797">
    <property type="component" value="Unassembled WGS sequence"/>
</dbReference>
<dbReference type="Pfam" id="PF00620">
    <property type="entry name" value="RhoGAP"/>
    <property type="match status" value="1"/>
</dbReference>
<dbReference type="PROSITE" id="PS50238">
    <property type="entry name" value="RHOGAP"/>
    <property type="match status" value="1"/>
</dbReference>
<dbReference type="Gene3D" id="3.30.470.160">
    <property type="entry name" value="Inositol polyphosphate kinase"/>
    <property type="match status" value="1"/>
</dbReference>
<feature type="compositionally biased region" description="Low complexity" evidence="8">
    <location>
        <begin position="78"/>
        <end position="91"/>
    </location>
</feature>
<dbReference type="InterPro" id="IPR005522">
    <property type="entry name" value="IPK"/>
</dbReference>
<proteinExistence type="inferred from homology"/>
<evidence type="ECO:0000259" key="9">
    <source>
        <dbReference type="PROSITE" id="PS50238"/>
    </source>
</evidence>
<evidence type="ECO:0000256" key="8">
    <source>
        <dbReference type="SAM" id="MobiDB-lite"/>
    </source>
</evidence>
<dbReference type="InterPro" id="IPR008936">
    <property type="entry name" value="Rho_GTPase_activation_prot"/>
</dbReference>
<name>F4PLA2_CACFS</name>
<dbReference type="RefSeq" id="XP_004361175.1">
    <property type="nucleotide sequence ID" value="XM_004361118.1"/>
</dbReference>
<dbReference type="Pfam" id="PF03770">
    <property type="entry name" value="IPK"/>
    <property type="match status" value="1"/>
</dbReference>
<organism evidence="10 11">
    <name type="scientific">Cavenderia fasciculata</name>
    <name type="common">Slime mold</name>
    <name type="synonym">Dictyostelium fasciculatum</name>
    <dbReference type="NCBI Taxonomy" id="261658"/>
    <lineage>
        <taxon>Eukaryota</taxon>
        <taxon>Amoebozoa</taxon>
        <taxon>Evosea</taxon>
        <taxon>Eumycetozoa</taxon>
        <taxon>Dictyostelia</taxon>
        <taxon>Acytosteliales</taxon>
        <taxon>Cavenderiaceae</taxon>
        <taxon>Cavenderia</taxon>
    </lineage>
</organism>
<feature type="compositionally biased region" description="Low complexity" evidence="8">
    <location>
        <begin position="30"/>
        <end position="59"/>
    </location>
</feature>
<evidence type="ECO:0000256" key="1">
    <source>
        <dbReference type="ARBA" id="ARBA00004496"/>
    </source>
</evidence>
<dbReference type="SUPFAM" id="SSF48350">
    <property type="entry name" value="GTPase activation domain, GAP"/>
    <property type="match status" value="1"/>
</dbReference>
<dbReference type="AlphaFoldDB" id="F4PLA2"/>
<dbReference type="SUPFAM" id="SSF56104">
    <property type="entry name" value="SAICAR synthase-like"/>
    <property type="match status" value="1"/>
</dbReference>
<evidence type="ECO:0000256" key="3">
    <source>
        <dbReference type="ARBA" id="ARBA00022468"/>
    </source>
</evidence>
<dbReference type="PANTHER" id="PTHR23176">
    <property type="entry name" value="RHO/RAC/CDC GTPASE-ACTIVATING PROTEIN"/>
    <property type="match status" value="1"/>
</dbReference>
<evidence type="ECO:0000313" key="11">
    <source>
        <dbReference type="Proteomes" id="UP000007797"/>
    </source>
</evidence>
<dbReference type="EMBL" id="GL883008">
    <property type="protein sequence ID" value="EGG23324.1"/>
    <property type="molecule type" value="Genomic_DNA"/>
</dbReference>
<comment type="subcellular location">
    <subcellularLocation>
        <location evidence="1">Cytoplasm</location>
    </subcellularLocation>
</comment>
<dbReference type="InterPro" id="IPR050729">
    <property type="entry name" value="Rho-GAP"/>
</dbReference>
<comment type="similarity">
    <text evidence="2">Belongs to the inositol phosphokinase (IPK) family.</text>
</comment>
<dbReference type="PANTHER" id="PTHR23176:SF129">
    <property type="entry name" value="RHO GTPASE ACTIVATING PROTEIN AT 16F, ISOFORM E-RELATED"/>
    <property type="match status" value="1"/>
</dbReference>
<feature type="region of interest" description="Disordered" evidence="8">
    <location>
        <begin position="30"/>
        <end position="91"/>
    </location>
</feature>
<evidence type="ECO:0000256" key="6">
    <source>
        <dbReference type="ARBA" id="ARBA00022777"/>
    </source>
</evidence>
<accession>F4PLA2</accession>
<feature type="compositionally biased region" description="Polar residues" evidence="8">
    <location>
        <begin position="212"/>
        <end position="224"/>
    </location>
</feature>
<evidence type="ECO:0000256" key="7">
    <source>
        <dbReference type="ARBA" id="ARBA00037092"/>
    </source>
</evidence>
<dbReference type="GO" id="GO:0016301">
    <property type="term" value="F:kinase activity"/>
    <property type="evidence" value="ECO:0007669"/>
    <property type="project" value="UniProtKB-KW"/>
</dbReference>
<comment type="function">
    <text evidence="7">Rho GTPase-activating protein involved in the signal transduction pathway.</text>
</comment>
<evidence type="ECO:0000256" key="4">
    <source>
        <dbReference type="ARBA" id="ARBA00022490"/>
    </source>
</evidence>
<feature type="compositionally biased region" description="Acidic residues" evidence="8">
    <location>
        <begin position="197"/>
        <end position="207"/>
    </location>
</feature>
<protein>
    <submittedName>
        <fullName evidence="10">RhoGAP domain-containing protein</fullName>
    </submittedName>
</protein>
<dbReference type="GO" id="GO:0007165">
    <property type="term" value="P:signal transduction"/>
    <property type="evidence" value="ECO:0007669"/>
    <property type="project" value="InterPro"/>
</dbReference>
<sequence>MSEPPKPNAFKRASVKLPAQFNVDTLVDVDDLNTSSSSSSSTNNTNTVPTTTTTNTNTVTPPPLPPKRISFGGSRLQTAGSGSSPTTSSHISTEVVSVADLIDDEPVSRPRTTRAKTLTGPVFMGKPMGSLRGNNMNVGGQRGLFIGGRGGGGAVDLSQPLVDVSTGDEDQFKKVDLFSNSKPLPPTPTTTKKEDNNGGDDDDDDDDYVPRSNISFSSVMSKTKSQGDRHWIAREPVERRRSTRHTEHFVAGFGNGPASQATISHDRPGIHSQLEKGCSTAAANNDFDDDLGYQRRHICQHDELVCVAAKVVAGQADVWPARPRNQEQGRARVQRVSGQGASKHVFRDCSTQLYLPSRQRQLGSHGHCHRGLASARQTSGYGACTVVHHHDHGPGRRRRLCTRVRTHQHEQREQAIVCMAQKKSTKRISRVSTLCIQPLGSSSRYVYSSHSSAPSFGEQLNLPQHIMMHKPAGRKAQPIFGAPLEDVVSRPDNPGEIPQLFEKGLAYLEKRALLVEGIFRLSGANSQIKSLKNCFDAGEEVDLNDCEDVHTVAGLLKLYLRELPEPLFPFETYSSFIEISKGDVPKQQKIDSVKLLVSLLPAPNRALFRHLFRFLEKVYANAGVNKMNAVNLSIVFAPNLLKDKDNNVMNVVADAQYVNHVVQLIIENSFDSLFMMLTSCMNQQQTTNSELKPLESQIAGHTEETPGSENLPRFLIDPLGYVYKPVPGARGERELEFYRDIVGTIKPSLTKFVSAFKGERDVHSVRYIGIEDLTFPYDKSFVNVADIKMGTRTYGSNATEEKIRLEQAKSAKTTTSSLGFRFCGAKIHNPTTGLAKKMDKDWGKKLKKENMLEAGIRPYFTLDGHLEQDTKKKVVTEFLNLLDELLQWFKSNTAYNFYSSSLLFVFGPVNAEMRKHHNVFMVSDTIGVSLKMIDFAHVDKSNELDQGYITGLGNLIDHLKQLILY</sequence>
<dbReference type="CDD" id="cd00159">
    <property type="entry name" value="RhoGAP"/>
    <property type="match status" value="1"/>
</dbReference>
<evidence type="ECO:0000313" key="10">
    <source>
        <dbReference type="EMBL" id="EGG23324.1"/>
    </source>
</evidence>
<feature type="region of interest" description="Disordered" evidence="8">
    <location>
        <begin position="173"/>
        <end position="244"/>
    </location>
</feature>
<dbReference type="SMART" id="SM00324">
    <property type="entry name" value="RhoGAP"/>
    <property type="match status" value="1"/>
</dbReference>
<dbReference type="OrthoDB" id="338650at2759"/>
<gene>
    <name evidence="10" type="ORF">DFA_05456</name>
</gene>